<dbReference type="PANTHER" id="PTHR42866">
    <property type="entry name" value="3-DEOXY-MANNO-OCTULOSONATE CYTIDYLYLTRANSFERASE"/>
    <property type="match status" value="1"/>
</dbReference>
<evidence type="ECO:0000256" key="2">
    <source>
        <dbReference type="ARBA" id="ARBA00022695"/>
    </source>
</evidence>
<evidence type="ECO:0008006" key="4">
    <source>
        <dbReference type="Google" id="ProtNLM"/>
    </source>
</evidence>
<dbReference type="EMBL" id="UINC01153248">
    <property type="protein sequence ID" value="SVD47860.1"/>
    <property type="molecule type" value="Genomic_DNA"/>
</dbReference>
<dbReference type="GO" id="GO:0008690">
    <property type="term" value="F:3-deoxy-manno-octulosonate cytidylyltransferase activity"/>
    <property type="evidence" value="ECO:0007669"/>
    <property type="project" value="TreeGrafter"/>
</dbReference>
<feature type="non-terminal residue" evidence="3">
    <location>
        <position position="104"/>
    </location>
</feature>
<keyword evidence="2" id="KW-0548">Nucleotidyltransferase</keyword>
<evidence type="ECO:0000256" key="1">
    <source>
        <dbReference type="ARBA" id="ARBA00022679"/>
    </source>
</evidence>
<dbReference type="InterPro" id="IPR003329">
    <property type="entry name" value="Cytidylyl_trans"/>
</dbReference>
<gene>
    <name evidence="3" type="ORF">METZ01_LOCUS400714</name>
</gene>
<reference evidence="3" key="1">
    <citation type="submission" date="2018-05" db="EMBL/GenBank/DDBJ databases">
        <authorList>
            <person name="Lanie J.A."/>
            <person name="Ng W.-L."/>
            <person name="Kazmierczak K.M."/>
            <person name="Andrzejewski T.M."/>
            <person name="Davidsen T.M."/>
            <person name="Wayne K.J."/>
            <person name="Tettelin H."/>
            <person name="Glass J.I."/>
            <person name="Rusch D."/>
            <person name="Podicherti R."/>
            <person name="Tsui H.-C.T."/>
            <person name="Winkler M.E."/>
        </authorList>
    </citation>
    <scope>NUCLEOTIDE SEQUENCE</scope>
</reference>
<protein>
    <recommendedName>
        <fullName evidence="4">3-deoxy-manno-octulosonate cytidylyltransferase</fullName>
    </recommendedName>
</protein>
<dbReference type="Gene3D" id="3.90.550.10">
    <property type="entry name" value="Spore Coat Polysaccharide Biosynthesis Protein SpsA, Chain A"/>
    <property type="match status" value="1"/>
</dbReference>
<dbReference type="SUPFAM" id="SSF53448">
    <property type="entry name" value="Nucleotide-diphospho-sugar transferases"/>
    <property type="match status" value="1"/>
</dbReference>
<dbReference type="InterPro" id="IPR029044">
    <property type="entry name" value="Nucleotide-diphossugar_trans"/>
</dbReference>
<evidence type="ECO:0000313" key="3">
    <source>
        <dbReference type="EMBL" id="SVD47860.1"/>
    </source>
</evidence>
<sequence length="104" mass="11051">VIPARLESARLPGKALVDICGLPMVVHVYRRCLLAERLDDVVVATDSTEIASVVEGHGGRVVMTRSDHDNGTERIAEAAESLDSDIVVNVFGDEALVNPASIDA</sequence>
<accession>A0A382VNA6</accession>
<organism evidence="3">
    <name type="scientific">marine metagenome</name>
    <dbReference type="NCBI Taxonomy" id="408172"/>
    <lineage>
        <taxon>unclassified sequences</taxon>
        <taxon>metagenomes</taxon>
        <taxon>ecological metagenomes</taxon>
    </lineage>
</organism>
<proteinExistence type="predicted"/>
<dbReference type="GO" id="GO:0005829">
    <property type="term" value="C:cytosol"/>
    <property type="evidence" value="ECO:0007669"/>
    <property type="project" value="TreeGrafter"/>
</dbReference>
<dbReference type="PANTHER" id="PTHR42866:SF2">
    <property type="entry name" value="3-DEOXY-MANNO-OCTULOSONATE CYTIDYLYLTRANSFERASE, MITOCHONDRIAL"/>
    <property type="match status" value="1"/>
</dbReference>
<feature type="non-terminal residue" evidence="3">
    <location>
        <position position="1"/>
    </location>
</feature>
<dbReference type="Pfam" id="PF02348">
    <property type="entry name" value="CTP_transf_3"/>
    <property type="match status" value="1"/>
</dbReference>
<keyword evidence="1" id="KW-0808">Transferase</keyword>
<name>A0A382VNA6_9ZZZZ</name>
<dbReference type="AlphaFoldDB" id="A0A382VNA6"/>